<name>A0ABQ2A316_9BACL</name>
<keyword evidence="1" id="KW-0378">Hydrolase</keyword>
<organism evidence="4 5">
    <name type="scientific">Saccharibacillus endophyticus</name>
    <dbReference type="NCBI Taxonomy" id="2060666"/>
    <lineage>
        <taxon>Bacteria</taxon>
        <taxon>Bacillati</taxon>
        <taxon>Bacillota</taxon>
        <taxon>Bacilli</taxon>
        <taxon>Bacillales</taxon>
        <taxon>Paenibacillaceae</taxon>
        <taxon>Saccharibacillus</taxon>
    </lineage>
</organism>
<dbReference type="RefSeq" id="WP_172241886.1">
    <property type="nucleotide sequence ID" value="NZ_BMDD01000005.1"/>
</dbReference>
<dbReference type="InterPro" id="IPR011042">
    <property type="entry name" value="6-blade_b-propeller_TolB-like"/>
</dbReference>
<dbReference type="InterPro" id="IPR011659">
    <property type="entry name" value="WD40"/>
</dbReference>
<proteinExistence type="predicted"/>
<accession>A0ABQ2A316</accession>
<evidence type="ECO:0000313" key="5">
    <source>
        <dbReference type="Proteomes" id="UP000605427"/>
    </source>
</evidence>
<evidence type="ECO:0000313" key="4">
    <source>
        <dbReference type="EMBL" id="GGH85203.1"/>
    </source>
</evidence>
<reference evidence="5" key="1">
    <citation type="journal article" date="2019" name="Int. J. Syst. Evol. Microbiol.">
        <title>The Global Catalogue of Microorganisms (GCM) 10K type strain sequencing project: providing services to taxonomists for standard genome sequencing and annotation.</title>
        <authorList>
            <consortium name="The Broad Institute Genomics Platform"/>
            <consortium name="The Broad Institute Genome Sequencing Center for Infectious Disease"/>
            <person name="Wu L."/>
            <person name="Ma J."/>
        </authorList>
    </citation>
    <scope>NUCLEOTIDE SEQUENCE [LARGE SCALE GENOMIC DNA]</scope>
    <source>
        <strain evidence="5">CCM 8702</strain>
    </source>
</reference>
<dbReference type="EMBL" id="BMDD01000005">
    <property type="protein sequence ID" value="GGH85203.1"/>
    <property type="molecule type" value="Genomic_DNA"/>
</dbReference>
<dbReference type="SUPFAM" id="SSF69304">
    <property type="entry name" value="Tricorn protease N-terminal domain"/>
    <property type="match status" value="1"/>
</dbReference>
<dbReference type="Gene3D" id="3.40.50.1820">
    <property type="entry name" value="alpha/beta hydrolase"/>
    <property type="match status" value="1"/>
</dbReference>
<evidence type="ECO:0000256" key="2">
    <source>
        <dbReference type="ARBA" id="ARBA00022825"/>
    </source>
</evidence>
<dbReference type="InterPro" id="IPR001375">
    <property type="entry name" value="Peptidase_S9_cat"/>
</dbReference>
<dbReference type="InterPro" id="IPR029058">
    <property type="entry name" value="AB_hydrolase_fold"/>
</dbReference>
<dbReference type="Pfam" id="PF00326">
    <property type="entry name" value="Peptidase_S9"/>
    <property type="match status" value="1"/>
</dbReference>
<dbReference type="Proteomes" id="UP000605427">
    <property type="component" value="Unassembled WGS sequence"/>
</dbReference>
<dbReference type="Gene3D" id="2.120.10.30">
    <property type="entry name" value="TolB, C-terminal domain"/>
    <property type="match status" value="1"/>
</dbReference>
<dbReference type="PANTHER" id="PTHR42776:SF27">
    <property type="entry name" value="DIPEPTIDYL PEPTIDASE FAMILY MEMBER 6"/>
    <property type="match status" value="1"/>
</dbReference>
<gene>
    <name evidence="4" type="ORF">GCM10007362_42080</name>
</gene>
<keyword evidence="5" id="KW-1185">Reference proteome</keyword>
<evidence type="ECO:0000259" key="3">
    <source>
        <dbReference type="Pfam" id="PF00326"/>
    </source>
</evidence>
<keyword evidence="2" id="KW-0720">Serine protease</keyword>
<comment type="caution">
    <text evidence="4">The sequence shown here is derived from an EMBL/GenBank/DDBJ whole genome shotgun (WGS) entry which is preliminary data.</text>
</comment>
<keyword evidence="2" id="KW-0645">Protease</keyword>
<protein>
    <submittedName>
        <fullName evidence="4">Peptidase S9</fullName>
    </submittedName>
</protein>
<sequence length="605" mass="67308">MLSFKKPDVEQFFRTFAIETFAVSPDEGQLVFSTNLSGKFDLWAMDLPNAFPYPLTFNGQSCHAVKYDKRGRFLVVAFDKDGDENAQLYALQPKGGELLPLCVKEGHRHMGPILSEDGKRLYYTSTKEDATYLSALCCDLNTGQEVSVLQGSGDASVFLSDISPKEEYLVYSKHFANTYAPAFICFGDKHVSLDPEAEGEYTVSDSVFTGDAELHFLTNAGGDFTYLARFDIESETKTKLLDLEGVDFTSITYDKERKLLYLTASKGVSDYLYTYDLESGSLGGVPLPVDTLASVQVAESGNLYILGRSSVSPTNIFKKERFSEEWTRCTNYGVPGISESELVRPEVLTYPSFDGLEIESLFFRAPEETSNGHTILWPHGGPQAAERLGFRSLFQFLVSRGFNIFAPNFRGSTGYGLAFCKLVEGDWGDGPRLDNIAGLDWIAENGYAERDKLLLMGGSFGGYMALLLHGRHADYFKAVVDIFGPSDLFSFIESVPEHWKPIMNKWVGDPVADKEKLIAFSPITYLDGMTKPMLVIQGANDPRVVKAESDQIVKALHEKGANVEYIVLEDEGHGFSKKENEMRVYRAVLEFLEKAIKEQPASVQS</sequence>
<dbReference type="PANTHER" id="PTHR42776">
    <property type="entry name" value="SERINE PEPTIDASE S9 FAMILY MEMBER"/>
    <property type="match status" value="1"/>
</dbReference>
<dbReference type="Pfam" id="PF07676">
    <property type="entry name" value="PD40"/>
    <property type="match status" value="1"/>
</dbReference>
<evidence type="ECO:0000256" key="1">
    <source>
        <dbReference type="ARBA" id="ARBA00022801"/>
    </source>
</evidence>
<feature type="domain" description="Peptidase S9 prolyl oligopeptidase catalytic" evidence="3">
    <location>
        <begin position="390"/>
        <end position="598"/>
    </location>
</feature>
<dbReference type="SUPFAM" id="SSF53474">
    <property type="entry name" value="alpha/beta-Hydrolases"/>
    <property type="match status" value="1"/>
</dbReference>